<dbReference type="Proteomes" id="UP001152320">
    <property type="component" value="Chromosome 7"/>
</dbReference>
<dbReference type="Gene3D" id="3.40.50.300">
    <property type="entry name" value="P-loop containing nucleotide triphosphate hydrolases"/>
    <property type="match status" value="1"/>
</dbReference>
<dbReference type="PANTHER" id="PTHR46312:SF2">
    <property type="entry name" value="NUCLEOTIDE-BINDING OLIGOMERIZATION DOMAIN-CONTAINING PROTEIN 2-LIKE"/>
    <property type="match status" value="1"/>
</dbReference>
<evidence type="ECO:0008006" key="4">
    <source>
        <dbReference type="Google" id="ProtNLM"/>
    </source>
</evidence>
<dbReference type="AlphaFoldDB" id="A0A9Q1HBQ0"/>
<evidence type="ECO:0000313" key="2">
    <source>
        <dbReference type="EMBL" id="KAJ8039598.1"/>
    </source>
</evidence>
<gene>
    <name evidence="2" type="ORF">HOLleu_17371</name>
</gene>
<dbReference type="InterPro" id="IPR027417">
    <property type="entry name" value="P-loop_NTPase"/>
</dbReference>
<keyword evidence="1" id="KW-1133">Transmembrane helix</keyword>
<name>A0A9Q1HBQ0_HOLLE</name>
<accession>A0A9Q1HBQ0</accession>
<dbReference type="PANTHER" id="PTHR46312">
    <property type="entry name" value="NACHT DOMAIN-CONTAINING PROTEIN"/>
    <property type="match status" value="1"/>
</dbReference>
<dbReference type="EMBL" id="JAIZAY010000007">
    <property type="protein sequence ID" value="KAJ8039598.1"/>
    <property type="molecule type" value="Genomic_DNA"/>
</dbReference>
<comment type="caution">
    <text evidence="2">The sequence shown here is derived from an EMBL/GenBank/DDBJ whole genome shotgun (WGS) entry which is preliminary data.</text>
</comment>
<protein>
    <recommendedName>
        <fullName evidence="4">NACHT domain-containing protein</fullName>
    </recommendedName>
</protein>
<organism evidence="2 3">
    <name type="scientific">Holothuria leucospilota</name>
    <name type="common">Black long sea cucumber</name>
    <name type="synonym">Mertensiothuria leucospilota</name>
    <dbReference type="NCBI Taxonomy" id="206669"/>
    <lineage>
        <taxon>Eukaryota</taxon>
        <taxon>Metazoa</taxon>
        <taxon>Echinodermata</taxon>
        <taxon>Eleutherozoa</taxon>
        <taxon>Echinozoa</taxon>
        <taxon>Holothuroidea</taxon>
        <taxon>Aspidochirotacea</taxon>
        <taxon>Aspidochirotida</taxon>
        <taxon>Holothuriidae</taxon>
        <taxon>Holothuria</taxon>
    </lineage>
</organism>
<proteinExistence type="predicted"/>
<evidence type="ECO:0000313" key="3">
    <source>
        <dbReference type="Proteomes" id="UP001152320"/>
    </source>
</evidence>
<keyword evidence="3" id="KW-1185">Reference proteome</keyword>
<evidence type="ECO:0000256" key="1">
    <source>
        <dbReference type="SAM" id="Phobius"/>
    </source>
</evidence>
<keyword evidence="1" id="KW-0472">Membrane</keyword>
<sequence>MMDSVQFQKKQREQTKQQLLSHKNIFSVPKYPVVAGCNQYQYCSLEAEEEGSITCSVTGIRPLVHIEVGTFNEDDASSIDFNDRDIAVNNNGDVFDIRITLKYRMKETFRERLTLECRISATNPDVLKLTTKFDLLFTIEQPSQQVRKSGLLWILVLFIPLSLSVALITRYTILRGRRRERKTKIPEIAGENEGVQMFSVPLSEQTIEDARSIFLKQLKGKYADLYNAVQPIPYIRDRLFCVDRVFVEGGLEVLVSGNAAVSDRTWETLNCYHDVLSNPRLKSSRKILEGEPGYGKSTLTLQFAFDWCNRTSKSPIKDVEILILLRLRQFGGVKSIYRAIRQFILPRDSLLTEADIENIICSTPSPMTSSTVYERVS</sequence>
<feature type="transmembrane region" description="Helical" evidence="1">
    <location>
        <begin position="151"/>
        <end position="173"/>
    </location>
</feature>
<keyword evidence="1" id="KW-0812">Transmembrane</keyword>
<reference evidence="2" key="1">
    <citation type="submission" date="2021-10" db="EMBL/GenBank/DDBJ databases">
        <title>Tropical sea cucumber genome reveals ecological adaptation and Cuvierian tubules defense mechanism.</title>
        <authorList>
            <person name="Chen T."/>
        </authorList>
    </citation>
    <scope>NUCLEOTIDE SEQUENCE</scope>
    <source>
        <strain evidence="2">Nanhai2018</strain>
        <tissue evidence="2">Muscle</tissue>
    </source>
</reference>